<dbReference type="RefSeq" id="WP_078683540.1">
    <property type="nucleotide sequence ID" value="NZ_FUYA01000001.1"/>
</dbReference>
<evidence type="ECO:0008006" key="4">
    <source>
        <dbReference type="Google" id="ProtNLM"/>
    </source>
</evidence>
<protein>
    <recommendedName>
        <fullName evidence="4">DUF4079 domain-containing protein</fullName>
    </recommendedName>
</protein>
<dbReference type="AlphaFoldDB" id="A0A1T4VH20"/>
<feature type="transmembrane region" description="Helical" evidence="1">
    <location>
        <begin position="111"/>
        <end position="129"/>
    </location>
</feature>
<feature type="transmembrane region" description="Helical" evidence="1">
    <location>
        <begin position="6"/>
        <end position="24"/>
    </location>
</feature>
<accession>A0A1T4VH20</accession>
<gene>
    <name evidence="2" type="ORF">SAMN02745702_00216</name>
</gene>
<reference evidence="2 3" key="1">
    <citation type="submission" date="2017-02" db="EMBL/GenBank/DDBJ databases">
        <authorList>
            <person name="Peterson S.W."/>
        </authorList>
    </citation>
    <scope>NUCLEOTIDE SEQUENCE [LARGE SCALE GENOMIC DNA]</scope>
    <source>
        <strain evidence="2 3">DSM 18034</strain>
    </source>
</reference>
<dbReference type="STRING" id="1121442.SAMN02745702_00216"/>
<keyword evidence="1" id="KW-0812">Transmembrane</keyword>
<feature type="transmembrane region" description="Helical" evidence="1">
    <location>
        <begin position="45"/>
        <end position="67"/>
    </location>
</feature>
<evidence type="ECO:0000313" key="3">
    <source>
        <dbReference type="Proteomes" id="UP000189733"/>
    </source>
</evidence>
<sequence length="140" mass="16338">MLWFHPVFQALATLVGLYVLWEGIKRSLALHAKMRLRFQWRRHVFWGKVACCIWFFGMLGGAGLARFFWSYSGLTEKHFYGALLMLPFLLIGYVTGHILDTRKKKRIVLPLFHGLNNLILMGCAGWQLWTGYDVIMLFLL</sequence>
<keyword evidence="3" id="KW-1185">Reference proteome</keyword>
<name>A0A1T4VH20_9BACT</name>
<evidence type="ECO:0000256" key="1">
    <source>
        <dbReference type="SAM" id="Phobius"/>
    </source>
</evidence>
<dbReference type="OrthoDB" id="5471348at2"/>
<proteinExistence type="predicted"/>
<dbReference type="EMBL" id="FUYA01000001">
    <property type="protein sequence ID" value="SKA63801.1"/>
    <property type="molecule type" value="Genomic_DNA"/>
</dbReference>
<feature type="transmembrane region" description="Helical" evidence="1">
    <location>
        <begin position="79"/>
        <end position="99"/>
    </location>
</feature>
<keyword evidence="1" id="KW-0472">Membrane</keyword>
<keyword evidence="1" id="KW-1133">Transmembrane helix</keyword>
<organism evidence="2 3">
    <name type="scientific">Desulfobaculum bizertense DSM 18034</name>
    <dbReference type="NCBI Taxonomy" id="1121442"/>
    <lineage>
        <taxon>Bacteria</taxon>
        <taxon>Pseudomonadati</taxon>
        <taxon>Thermodesulfobacteriota</taxon>
        <taxon>Desulfovibrionia</taxon>
        <taxon>Desulfovibrionales</taxon>
        <taxon>Desulfovibrionaceae</taxon>
        <taxon>Desulfobaculum</taxon>
    </lineage>
</organism>
<dbReference type="Proteomes" id="UP000189733">
    <property type="component" value="Unassembled WGS sequence"/>
</dbReference>
<evidence type="ECO:0000313" key="2">
    <source>
        <dbReference type="EMBL" id="SKA63801.1"/>
    </source>
</evidence>